<accession>A0A6A6R364</accession>
<evidence type="ECO:0000259" key="2">
    <source>
        <dbReference type="Pfam" id="PF00646"/>
    </source>
</evidence>
<dbReference type="AlphaFoldDB" id="A0A6A6R364"/>
<gene>
    <name evidence="3" type="ORF">BU16DRAFT_615911</name>
</gene>
<organism evidence="3 4">
    <name type="scientific">Lophium mytilinum</name>
    <dbReference type="NCBI Taxonomy" id="390894"/>
    <lineage>
        <taxon>Eukaryota</taxon>
        <taxon>Fungi</taxon>
        <taxon>Dikarya</taxon>
        <taxon>Ascomycota</taxon>
        <taxon>Pezizomycotina</taxon>
        <taxon>Dothideomycetes</taxon>
        <taxon>Pleosporomycetidae</taxon>
        <taxon>Mytilinidiales</taxon>
        <taxon>Mytilinidiaceae</taxon>
        <taxon>Lophium</taxon>
    </lineage>
</organism>
<dbReference type="EMBL" id="MU004185">
    <property type="protein sequence ID" value="KAF2498936.1"/>
    <property type="molecule type" value="Genomic_DNA"/>
</dbReference>
<sequence length="278" mass="30997">MAPLSPSEENDVGSEVPPPSQPTAASQCLSTVELLENVLLALPILDIVSCQMVCRQWRDVVACSLHLQRAILMEPPASGPVDVRHHETEYFKKNPMAYPGTAMIWDQESDADNFDTKIPGMLYNQPEHPVYLKINPLVNRDKARDMQAPGSTVQITSSMRSIEFRVVGITRKIGMLGIEILALRSFRHRSCEFALCFYPARCQQPKESWMKMFLMYPPFSRLILKVPGYSSLGELTEFHINFYSPAGVTIGDVVKAIEDVNIGGPGHPDGIECVGFFP</sequence>
<name>A0A6A6R364_9PEZI</name>
<feature type="region of interest" description="Disordered" evidence="1">
    <location>
        <begin position="1"/>
        <end position="24"/>
    </location>
</feature>
<evidence type="ECO:0000313" key="3">
    <source>
        <dbReference type="EMBL" id="KAF2498936.1"/>
    </source>
</evidence>
<reference evidence="3" key="1">
    <citation type="journal article" date="2020" name="Stud. Mycol.">
        <title>101 Dothideomycetes genomes: a test case for predicting lifestyles and emergence of pathogens.</title>
        <authorList>
            <person name="Haridas S."/>
            <person name="Albert R."/>
            <person name="Binder M."/>
            <person name="Bloem J."/>
            <person name="Labutti K."/>
            <person name="Salamov A."/>
            <person name="Andreopoulos B."/>
            <person name="Baker S."/>
            <person name="Barry K."/>
            <person name="Bills G."/>
            <person name="Bluhm B."/>
            <person name="Cannon C."/>
            <person name="Castanera R."/>
            <person name="Culley D."/>
            <person name="Daum C."/>
            <person name="Ezra D."/>
            <person name="Gonzalez J."/>
            <person name="Henrissat B."/>
            <person name="Kuo A."/>
            <person name="Liang C."/>
            <person name="Lipzen A."/>
            <person name="Lutzoni F."/>
            <person name="Magnuson J."/>
            <person name="Mondo S."/>
            <person name="Nolan M."/>
            <person name="Ohm R."/>
            <person name="Pangilinan J."/>
            <person name="Park H.-J."/>
            <person name="Ramirez L."/>
            <person name="Alfaro M."/>
            <person name="Sun H."/>
            <person name="Tritt A."/>
            <person name="Yoshinaga Y."/>
            <person name="Zwiers L.-H."/>
            <person name="Turgeon B."/>
            <person name="Goodwin S."/>
            <person name="Spatafora J."/>
            <person name="Crous P."/>
            <person name="Grigoriev I."/>
        </authorList>
    </citation>
    <scope>NUCLEOTIDE SEQUENCE</scope>
    <source>
        <strain evidence="3">CBS 269.34</strain>
    </source>
</reference>
<dbReference type="Gene3D" id="1.20.1280.50">
    <property type="match status" value="1"/>
</dbReference>
<proteinExistence type="predicted"/>
<feature type="domain" description="F-box" evidence="2">
    <location>
        <begin position="33"/>
        <end position="61"/>
    </location>
</feature>
<keyword evidence="4" id="KW-1185">Reference proteome</keyword>
<dbReference type="Pfam" id="PF00646">
    <property type="entry name" value="F-box"/>
    <property type="match status" value="1"/>
</dbReference>
<evidence type="ECO:0000313" key="4">
    <source>
        <dbReference type="Proteomes" id="UP000799750"/>
    </source>
</evidence>
<protein>
    <recommendedName>
        <fullName evidence="2">F-box domain-containing protein</fullName>
    </recommendedName>
</protein>
<dbReference type="SUPFAM" id="SSF81383">
    <property type="entry name" value="F-box domain"/>
    <property type="match status" value="1"/>
</dbReference>
<dbReference type="OrthoDB" id="3784410at2759"/>
<dbReference type="InterPro" id="IPR036047">
    <property type="entry name" value="F-box-like_dom_sf"/>
</dbReference>
<dbReference type="Proteomes" id="UP000799750">
    <property type="component" value="Unassembled WGS sequence"/>
</dbReference>
<evidence type="ECO:0000256" key="1">
    <source>
        <dbReference type="SAM" id="MobiDB-lite"/>
    </source>
</evidence>
<dbReference type="InterPro" id="IPR001810">
    <property type="entry name" value="F-box_dom"/>
</dbReference>